<gene>
    <name evidence="1" type="ORF">DSL72_001602</name>
</gene>
<proteinExistence type="predicted"/>
<dbReference type="EMBL" id="CP063406">
    <property type="protein sequence ID" value="QSZ32033.1"/>
    <property type="molecule type" value="Genomic_DNA"/>
</dbReference>
<organism evidence="1 2">
    <name type="scientific">Monilinia vaccinii-corymbosi</name>
    <dbReference type="NCBI Taxonomy" id="61207"/>
    <lineage>
        <taxon>Eukaryota</taxon>
        <taxon>Fungi</taxon>
        <taxon>Dikarya</taxon>
        <taxon>Ascomycota</taxon>
        <taxon>Pezizomycotina</taxon>
        <taxon>Leotiomycetes</taxon>
        <taxon>Helotiales</taxon>
        <taxon>Sclerotiniaceae</taxon>
        <taxon>Monilinia</taxon>
    </lineage>
</organism>
<evidence type="ECO:0000313" key="2">
    <source>
        <dbReference type="Proteomes" id="UP000672032"/>
    </source>
</evidence>
<dbReference type="Proteomes" id="UP000672032">
    <property type="component" value="Chromosome 2"/>
</dbReference>
<sequence length="33" mass="3977">MFSEIDNKLNILIGYYRTDVINTVIKQEMFYFG</sequence>
<accession>A0A8A3P2H0</accession>
<reference evidence="1" key="1">
    <citation type="submission" date="2020-10" db="EMBL/GenBank/DDBJ databases">
        <title>Genome Sequence of Monilinia vaccinii-corymbosi Sheds Light on Mummy Berry Disease Infection of Blueberry and Mating Type.</title>
        <authorList>
            <person name="Yow A.G."/>
            <person name="Zhang Y."/>
            <person name="Bansal K."/>
            <person name="Eacker S.M."/>
            <person name="Sullivan S."/>
            <person name="Liachko I."/>
            <person name="Cubeta M.A."/>
            <person name="Rollins J.A."/>
            <person name="Ashrafi H."/>
        </authorList>
    </citation>
    <scope>NUCLEOTIDE SEQUENCE</scope>
    <source>
        <strain evidence="1">RL-1</strain>
    </source>
</reference>
<name>A0A8A3P2H0_9HELO</name>
<dbReference type="AlphaFoldDB" id="A0A8A3P2H0"/>
<keyword evidence="2" id="KW-1185">Reference proteome</keyword>
<protein>
    <submittedName>
        <fullName evidence="1">Uncharacterized protein</fullName>
    </submittedName>
</protein>
<evidence type="ECO:0000313" key="1">
    <source>
        <dbReference type="EMBL" id="QSZ32033.1"/>
    </source>
</evidence>